<evidence type="ECO:0000256" key="4">
    <source>
        <dbReference type="ARBA" id="ARBA00022801"/>
    </source>
</evidence>
<evidence type="ECO:0000256" key="1">
    <source>
        <dbReference type="ARBA" id="ARBA00000707"/>
    </source>
</evidence>
<sequence>MTVIPIVIRHAGKKYDVEVDLDEPGEVLKFQLYSLTGVDPDRQKILVKGGQLKNDTDLNTLGLQPNQTLMMLGTAGELPKEPSAKMTFVEDMTDQQLAQTSKSPIGLINLGNTCYLNSTLQCLRLMPELSEELNKFDSSTSGAVTASISLGGRSTLTKSLRDLYRDMKQQTSAYYPLSFLQTLRIVFPQFAEQEEGRFKQQDAEEAWSQILSVINGSLKQSSPTASSFVDKYMTGTFSTSMKCLESDAEPATTGSEQFLKLDCHITGETNFLRNGLVASLKETIEKNSDVLGRNAQFQLEKKITRLPKYLTVHFMRFYWRRDTRKKSKILRKVTFPFELDVSELCDDELREKLINVRDKVRELRKAREDHVRAAKRARTIFADEGASDGTSTGTGATVEKNEDQIAKLQAEVEAAVDPGLKADEGSSVTGLYELIGVISHQGKSADSGHYQCWTKQVPEETAAAAGTEARAVGTNGSKEEPKWWRFNDDKVTVVDQSKIEAMAGGGESDSALILLYRSIDV</sequence>
<evidence type="ECO:0000259" key="7">
    <source>
        <dbReference type="PROSITE" id="PS50053"/>
    </source>
</evidence>
<dbReference type="PROSITE" id="PS00973">
    <property type="entry name" value="USP_2"/>
    <property type="match status" value="1"/>
</dbReference>
<dbReference type="GO" id="GO:0061136">
    <property type="term" value="P:regulation of proteasomal protein catabolic process"/>
    <property type="evidence" value="ECO:0007669"/>
    <property type="project" value="TreeGrafter"/>
</dbReference>
<dbReference type="GO" id="GO:0004843">
    <property type="term" value="F:cysteine-type deubiquitinase activity"/>
    <property type="evidence" value="ECO:0007669"/>
    <property type="project" value="UniProtKB-UniRule"/>
</dbReference>
<dbReference type="PROSITE" id="PS50053">
    <property type="entry name" value="UBIQUITIN_2"/>
    <property type="match status" value="1"/>
</dbReference>
<dbReference type="EC" id="3.4.19.12" evidence="6"/>
<accession>A0AAD7VSL8</accession>
<comment type="catalytic activity">
    <reaction evidence="1 6">
        <text>Thiol-dependent hydrolysis of ester, thioester, amide, peptide and isopeptide bonds formed by the C-terminal Gly of ubiquitin (a 76-residue protein attached to proteins as an intracellular targeting signal).</text>
        <dbReference type="EC" id="3.4.19.12"/>
    </reaction>
</comment>
<evidence type="ECO:0000313" key="9">
    <source>
        <dbReference type="EMBL" id="KAJ8100463.1"/>
    </source>
</evidence>
<gene>
    <name evidence="9" type="ORF">POJ06DRAFT_252778</name>
</gene>
<dbReference type="PANTHER" id="PTHR43982:SF1">
    <property type="entry name" value="UBIQUITIN CARBOXYL-TERMINAL HYDROLASE 14"/>
    <property type="match status" value="1"/>
</dbReference>
<dbReference type="EMBL" id="JARPMG010000005">
    <property type="protein sequence ID" value="KAJ8100463.1"/>
    <property type="molecule type" value="Genomic_DNA"/>
</dbReference>
<dbReference type="InterPro" id="IPR028889">
    <property type="entry name" value="USP"/>
</dbReference>
<dbReference type="PROSITE" id="PS50235">
    <property type="entry name" value="USP_3"/>
    <property type="match status" value="1"/>
</dbReference>
<dbReference type="SUPFAM" id="SSF54236">
    <property type="entry name" value="Ubiquitin-like"/>
    <property type="match status" value="1"/>
</dbReference>
<dbReference type="AlphaFoldDB" id="A0AAD7VSL8"/>
<dbReference type="RefSeq" id="XP_056043913.1">
    <property type="nucleotide sequence ID" value="XM_056187564.1"/>
</dbReference>
<dbReference type="InterPro" id="IPR001394">
    <property type="entry name" value="Peptidase_C19_UCH"/>
</dbReference>
<proteinExistence type="inferred from homology"/>
<dbReference type="CDD" id="cd02657">
    <property type="entry name" value="Peptidase_C19A"/>
    <property type="match status" value="1"/>
</dbReference>
<keyword evidence="4 6" id="KW-0378">Hydrolase</keyword>
<dbReference type="SUPFAM" id="SSF54001">
    <property type="entry name" value="Cysteine proteinases"/>
    <property type="match status" value="1"/>
</dbReference>
<comment type="similarity">
    <text evidence="6">Belongs to the peptidase C19 family.</text>
</comment>
<dbReference type="GO" id="GO:0016579">
    <property type="term" value="P:protein deubiquitination"/>
    <property type="evidence" value="ECO:0007669"/>
    <property type="project" value="InterPro"/>
</dbReference>
<evidence type="ECO:0000313" key="10">
    <source>
        <dbReference type="Proteomes" id="UP001217417"/>
    </source>
</evidence>
<dbReference type="InterPro" id="IPR038765">
    <property type="entry name" value="Papain-like_cys_pep_sf"/>
</dbReference>
<keyword evidence="5 6" id="KW-0788">Thiol protease</keyword>
<dbReference type="Pfam" id="PF00240">
    <property type="entry name" value="ubiquitin"/>
    <property type="match status" value="1"/>
</dbReference>
<evidence type="ECO:0000259" key="8">
    <source>
        <dbReference type="PROSITE" id="PS50235"/>
    </source>
</evidence>
<reference evidence="9" key="1">
    <citation type="submission" date="2023-03" db="EMBL/GenBank/DDBJ databases">
        <title>Near-Complete genome sequence of Lipomyces tetrasporous NRRL Y-64009, an oleaginous yeast capable of growing on lignocellulosic hydrolysates.</title>
        <authorList>
            <consortium name="Lawrence Berkeley National Laboratory"/>
            <person name="Jagtap S.S."/>
            <person name="Liu J.-J."/>
            <person name="Walukiewicz H.E."/>
            <person name="Pangilinan J."/>
            <person name="Lipzen A."/>
            <person name="Ahrendt S."/>
            <person name="Koriabine M."/>
            <person name="Cobaugh K."/>
            <person name="Salamov A."/>
            <person name="Yoshinaga Y."/>
            <person name="Ng V."/>
            <person name="Daum C."/>
            <person name="Grigoriev I.V."/>
            <person name="Slininger P.J."/>
            <person name="Dien B.S."/>
            <person name="Jin Y.-S."/>
            <person name="Rao C.V."/>
        </authorList>
    </citation>
    <scope>NUCLEOTIDE SEQUENCE</scope>
    <source>
        <strain evidence="9">NRRL Y-64009</strain>
    </source>
</reference>
<keyword evidence="10" id="KW-1185">Reference proteome</keyword>
<dbReference type="GO" id="GO:0043161">
    <property type="term" value="P:proteasome-mediated ubiquitin-dependent protein catabolic process"/>
    <property type="evidence" value="ECO:0007669"/>
    <property type="project" value="InterPro"/>
</dbReference>
<evidence type="ECO:0000256" key="5">
    <source>
        <dbReference type="ARBA" id="ARBA00022807"/>
    </source>
</evidence>
<feature type="domain" description="Ubiquitin-like" evidence="7">
    <location>
        <begin position="4"/>
        <end position="72"/>
    </location>
</feature>
<dbReference type="InterPro" id="IPR029071">
    <property type="entry name" value="Ubiquitin-like_domsf"/>
</dbReference>
<feature type="domain" description="USP" evidence="8">
    <location>
        <begin position="105"/>
        <end position="519"/>
    </location>
</feature>
<keyword evidence="3 6" id="KW-0833">Ubl conjugation pathway</keyword>
<dbReference type="SMART" id="SM00213">
    <property type="entry name" value="UBQ"/>
    <property type="match status" value="1"/>
</dbReference>
<organism evidence="9 10">
    <name type="scientific">Lipomyces tetrasporus</name>
    <dbReference type="NCBI Taxonomy" id="54092"/>
    <lineage>
        <taxon>Eukaryota</taxon>
        <taxon>Fungi</taxon>
        <taxon>Dikarya</taxon>
        <taxon>Ascomycota</taxon>
        <taxon>Saccharomycotina</taxon>
        <taxon>Lipomycetes</taxon>
        <taxon>Lipomycetales</taxon>
        <taxon>Lipomycetaceae</taxon>
        <taxon>Lipomyces</taxon>
    </lineage>
</organism>
<protein>
    <recommendedName>
        <fullName evidence="6">Ubiquitin carboxyl-terminal hydrolase</fullName>
        <ecNumber evidence="6">3.4.19.12</ecNumber>
    </recommendedName>
</protein>
<dbReference type="GO" id="GO:0070628">
    <property type="term" value="F:proteasome binding"/>
    <property type="evidence" value="ECO:0007669"/>
    <property type="project" value="TreeGrafter"/>
</dbReference>
<evidence type="ECO:0000256" key="6">
    <source>
        <dbReference type="RuleBase" id="RU366025"/>
    </source>
</evidence>
<dbReference type="GeneID" id="80882730"/>
<dbReference type="InterPro" id="IPR000626">
    <property type="entry name" value="Ubiquitin-like_dom"/>
</dbReference>
<keyword evidence="2 6" id="KW-0645">Protease</keyword>
<evidence type="ECO:0000256" key="2">
    <source>
        <dbReference type="ARBA" id="ARBA00022670"/>
    </source>
</evidence>
<dbReference type="InterPro" id="IPR018200">
    <property type="entry name" value="USP_CS"/>
</dbReference>
<name>A0AAD7VSL8_9ASCO</name>
<dbReference type="PROSITE" id="PS00972">
    <property type="entry name" value="USP_1"/>
    <property type="match status" value="1"/>
</dbReference>
<dbReference type="Proteomes" id="UP001217417">
    <property type="component" value="Unassembled WGS sequence"/>
</dbReference>
<dbReference type="Pfam" id="PF00443">
    <property type="entry name" value="UCH"/>
    <property type="match status" value="1"/>
</dbReference>
<evidence type="ECO:0000256" key="3">
    <source>
        <dbReference type="ARBA" id="ARBA00022786"/>
    </source>
</evidence>
<dbReference type="PANTHER" id="PTHR43982">
    <property type="entry name" value="UBIQUITIN CARBOXYL-TERMINAL HYDROLASE"/>
    <property type="match status" value="1"/>
</dbReference>
<dbReference type="Gene3D" id="3.10.20.90">
    <property type="entry name" value="Phosphatidylinositol 3-kinase Catalytic Subunit, Chain A, domain 1"/>
    <property type="match status" value="1"/>
</dbReference>
<dbReference type="CDD" id="cd16104">
    <property type="entry name" value="Ubl_USP14_like"/>
    <property type="match status" value="1"/>
</dbReference>
<comment type="caution">
    <text evidence="9">The sequence shown here is derived from an EMBL/GenBank/DDBJ whole genome shotgun (WGS) entry which is preliminary data.</text>
</comment>
<dbReference type="InterPro" id="IPR044635">
    <property type="entry name" value="UBP14-like"/>
</dbReference>
<dbReference type="Gene3D" id="3.90.70.10">
    <property type="entry name" value="Cysteine proteinases"/>
    <property type="match status" value="1"/>
</dbReference>